<keyword evidence="1" id="KW-1133">Transmembrane helix</keyword>
<feature type="transmembrane region" description="Helical" evidence="1">
    <location>
        <begin position="69"/>
        <end position="92"/>
    </location>
</feature>
<name>A0A142K896_9CAUD</name>
<sequence length="183" mass="20125">MERMKRAIRAGAGTFRKTIRAVFGHTRIVASGSYPLYRLICIAGVISAILTFAYRTWPASFTETTDGNMVAGILFASMQLIGCLSVLIGMYFHADTDPLPSKVQTSLAIERFGTWLLIPVIAVYTYGVIKSNGGPPTTWATLALFAFGVYLVLRSIEIKGALEEVQRPIEQCNGHDCKELRSE</sequence>
<dbReference type="KEGG" id="vg:29124639"/>
<evidence type="ECO:0000313" key="3">
    <source>
        <dbReference type="Proteomes" id="UP000201248"/>
    </source>
</evidence>
<accession>A0A142K896</accession>
<gene>
    <name evidence="2" type="primary">37</name>
    <name evidence="2" type="ORF">SEA_HOTOROBO_37</name>
</gene>
<dbReference type="GeneID" id="29124639"/>
<keyword evidence="1" id="KW-0472">Membrane</keyword>
<keyword evidence="1" id="KW-0812">Transmembrane</keyword>
<organism evidence="2 3">
    <name type="scientific">Gordonia phage Hotorobo</name>
    <dbReference type="NCBI Taxonomy" id="1821554"/>
    <lineage>
        <taxon>Viruses</taxon>
        <taxon>Duplodnaviria</taxon>
        <taxon>Heunggongvirae</taxon>
        <taxon>Uroviricota</taxon>
        <taxon>Caudoviricetes</taxon>
        <taxon>Montyvirus</taxon>
        <taxon>Montyvirus monty</taxon>
    </lineage>
</organism>
<dbReference type="OrthoDB" id="19058at10239"/>
<evidence type="ECO:0000313" key="2">
    <source>
        <dbReference type="EMBL" id="AMS02329.1"/>
    </source>
</evidence>
<dbReference type="RefSeq" id="YP_009300987.1">
    <property type="nucleotide sequence ID" value="NC_031229.1"/>
</dbReference>
<feature type="transmembrane region" description="Helical" evidence="1">
    <location>
        <begin position="112"/>
        <end position="129"/>
    </location>
</feature>
<dbReference type="Proteomes" id="UP000201248">
    <property type="component" value="Segment"/>
</dbReference>
<dbReference type="EMBL" id="KU963245">
    <property type="protein sequence ID" value="AMS02329.1"/>
    <property type="molecule type" value="Genomic_DNA"/>
</dbReference>
<feature type="transmembrane region" description="Helical" evidence="1">
    <location>
        <begin position="36"/>
        <end position="57"/>
    </location>
</feature>
<feature type="transmembrane region" description="Helical" evidence="1">
    <location>
        <begin position="135"/>
        <end position="153"/>
    </location>
</feature>
<reference evidence="3" key="1">
    <citation type="submission" date="2016-06" db="EMBL/GenBank/DDBJ databases">
        <authorList>
            <person name="Kjaerup R.B."/>
            <person name="Dalgaard T.S."/>
            <person name="Juul-Madsen H.R."/>
        </authorList>
    </citation>
    <scope>NUCLEOTIDE SEQUENCE [LARGE SCALE GENOMIC DNA]</scope>
</reference>
<evidence type="ECO:0000256" key="1">
    <source>
        <dbReference type="SAM" id="Phobius"/>
    </source>
</evidence>
<proteinExistence type="predicted"/>
<protein>
    <submittedName>
        <fullName evidence="2">Uncharacterized protein</fullName>
    </submittedName>
</protein>